<proteinExistence type="predicted"/>
<gene>
    <name evidence="3" type="ORF">GCM10023195_61770</name>
</gene>
<protein>
    <recommendedName>
        <fullName evidence="2">DUF7144 domain-containing protein</fullName>
    </recommendedName>
</protein>
<dbReference type="Pfam" id="PF23636">
    <property type="entry name" value="DUF7144"/>
    <property type="match status" value="1"/>
</dbReference>
<keyword evidence="1" id="KW-0472">Membrane</keyword>
<dbReference type="Proteomes" id="UP001500212">
    <property type="component" value="Unassembled WGS sequence"/>
</dbReference>
<keyword evidence="1" id="KW-0812">Transmembrane</keyword>
<evidence type="ECO:0000313" key="4">
    <source>
        <dbReference type="Proteomes" id="UP001500212"/>
    </source>
</evidence>
<evidence type="ECO:0000259" key="2">
    <source>
        <dbReference type="Pfam" id="PF23636"/>
    </source>
</evidence>
<name>A0ABP8TR51_9ACTN</name>
<evidence type="ECO:0000256" key="1">
    <source>
        <dbReference type="SAM" id="Phobius"/>
    </source>
</evidence>
<reference evidence="4" key="1">
    <citation type="journal article" date="2019" name="Int. J. Syst. Evol. Microbiol.">
        <title>The Global Catalogue of Microorganisms (GCM) 10K type strain sequencing project: providing services to taxonomists for standard genome sequencing and annotation.</title>
        <authorList>
            <consortium name="The Broad Institute Genomics Platform"/>
            <consortium name="The Broad Institute Genome Sequencing Center for Infectious Disease"/>
            <person name="Wu L."/>
            <person name="Ma J."/>
        </authorList>
    </citation>
    <scope>NUCLEOTIDE SEQUENCE [LARGE SCALE GENOMIC DNA]</scope>
    <source>
        <strain evidence="4">JCM 17938</strain>
    </source>
</reference>
<dbReference type="RefSeq" id="WP_345362377.1">
    <property type="nucleotide sequence ID" value="NZ_BAABHJ010000023.1"/>
</dbReference>
<dbReference type="InterPro" id="IPR055568">
    <property type="entry name" value="DUF7144"/>
</dbReference>
<sequence length="119" mass="12669">MAFAGLLVCVVGFFNILDGLTALLKDQYYQVGSSRLLIFDYTAWGCIWLILGVAQLVIGGAILARKAWARTPGIALTALVILGQFAFLNAFPLWSTIVIALCVVGIYGLMTPTSGSVAL</sequence>
<feature type="transmembrane region" description="Helical" evidence="1">
    <location>
        <begin position="76"/>
        <end position="109"/>
    </location>
</feature>
<organism evidence="3 4">
    <name type="scientific">Actinoallomurus liliacearum</name>
    <dbReference type="NCBI Taxonomy" id="1080073"/>
    <lineage>
        <taxon>Bacteria</taxon>
        <taxon>Bacillati</taxon>
        <taxon>Actinomycetota</taxon>
        <taxon>Actinomycetes</taxon>
        <taxon>Streptosporangiales</taxon>
        <taxon>Thermomonosporaceae</taxon>
        <taxon>Actinoallomurus</taxon>
    </lineage>
</organism>
<evidence type="ECO:0000313" key="3">
    <source>
        <dbReference type="EMBL" id="GAA4614170.1"/>
    </source>
</evidence>
<feature type="transmembrane region" description="Helical" evidence="1">
    <location>
        <begin position="43"/>
        <end position="64"/>
    </location>
</feature>
<comment type="caution">
    <text evidence="3">The sequence shown here is derived from an EMBL/GenBank/DDBJ whole genome shotgun (WGS) entry which is preliminary data.</text>
</comment>
<feature type="domain" description="DUF7144" evidence="2">
    <location>
        <begin position="2"/>
        <end position="112"/>
    </location>
</feature>
<keyword evidence="4" id="KW-1185">Reference proteome</keyword>
<dbReference type="EMBL" id="BAABHJ010000023">
    <property type="protein sequence ID" value="GAA4614170.1"/>
    <property type="molecule type" value="Genomic_DNA"/>
</dbReference>
<accession>A0ABP8TR51</accession>
<keyword evidence="1" id="KW-1133">Transmembrane helix</keyword>